<dbReference type="Pfam" id="PF03368">
    <property type="entry name" value="Dicer_dimer"/>
    <property type="match status" value="1"/>
</dbReference>
<dbReference type="GO" id="GO:0004530">
    <property type="term" value="F:deoxyribonuclease I activity"/>
    <property type="evidence" value="ECO:0007669"/>
    <property type="project" value="TreeGrafter"/>
</dbReference>
<evidence type="ECO:0000313" key="24">
    <source>
        <dbReference type="Proteomes" id="UP001159428"/>
    </source>
</evidence>
<evidence type="ECO:0000256" key="16">
    <source>
        <dbReference type="SAM" id="MobiDB-lite"/>
    </source>
</evidence>
<dbReference type="InterPro" id="IPR044441">
    <property type="entry name" value="DICER_DSRM"/>
</dbReference>
<evidence type="ECO:0000256" key="8">
    <source>
        <dbReference type="ARBA" id="ARBA00022806"/>
    </source>
</evidence>
<evidence type="ECO:0000259" key="22">
    <source>
        <dbReference type="PROSITE" id="PS51327"/>
    </source>
</evidence>
<dbReference type="GO" id="GO:0005634">
    <property type="term" value="C:nucleus"/>
    <property type="evidence" value="ECO:0007669"/>
    <property type="project" value="TreeGrafter"/>
</dbReference>
<keyword evidence="13" id="KW-0464">Manganese</keyword>
<keyword evidence="11 15" id="KW-0694">RNA-binding</keyword>
<keyword evidence="8" id="KW-0347">Helicase</keyword>
<evidence type="ECO:0000259" key="19">
    <source>
        <dbReference type="PROSITE" id="PS50821"/>
    </source>
</evidence>
<comment type="similarity">
    <text evidence="14 15">Belongs to the helicase family. Dicer subfamily.</text>
</comment>
<dbReference type="InterPro" id="IPR036389">
    <property type="entry name" value="RNase_III_sf"/>
</dbReference>
<evidence type="ECO:0000259" key="17">
    <source>
        <dbReference type="PROSITE" id="PS50137"/>
    </source>
</evidence>
<dbReference type="Pfam" id="PF04851">
    <property type="entry name" value="ResIII"/>
    <property type="match status" value="1"/>
</dbReference>
<keyword evidence="12" id="KW-0943">RNA-mediated gene silencing</keyword>
<dbReference type="FunFam" id="3.30.160.380:FF:000001">
    <property type="entry name" value="Endoribonuclease dicer-like 1"/>
    <property type="match status" value="1"/>
</dbReference>
<dbReference type="GO" id="GO:0005524">
    <property type="term" value="F:ATP binding"/>
    <property type="evidence" value="ECO:0007669"/>
    <property type="project" value="UniProtKB-KW"/>
</dbReference>
<comment type="cofactor">
    <cofactor evidence="1">
        <name>Mn(2+)</name>
        <dbReference type="ChEBI" id="CHEBI:29035"/>
    </cofactor>
</comment>
<dbReference type="GO" id="GO:0003723">
    <property type="term" value="F:RNA binding"/>
    <property type="evidence" value="ECO:0007669"/>
    <property type="project" value="UniProtKB-UniRule"/>
</dbReference>
<evidence type="ECO:0000259" key="20">
    <source>
        <dbReference type="PROSITE" id="PS51192"/>
    </source>
</evidence>
<dbReference type="SUPFAM" id="SSF52540">
    <property type="entry name" value="P-loop containing nucleoside triphosphate hydrolases"/>
    <property type="match status" value="1"/>
</dbReference>
<comment type="caution">
    <text evidence="23">The sequence shown here is derived from an EMBL/GenBank/DDBJ whole genome shotgun (WGS) entry which is preliminary data.</text>
</comment>
<evidence type="ECO:0000256" key="9">
    <source>
        <dbReference type="ARBA" id="ARBA00022840"/>
    </source>
</evidence>
<reference evidence="23 24" key="1">
    <citation type="submission" date="2022-05" db="EMBL/GenBank/DDBJ databases">
        <authorList>
            <consortium name="Genoscope - CEA"/>
            <person name="William W."/>
        </authorList>
    </citation>
    <scope>NUCLEOTIDE SEQUENCE [LARGE SCALE GENOMIC DNA]</scope>
</reference>
<evidence type="ECO:0008006" key="25">
    <source>
        <dbReference type="Google" id="ProtNLM"/>
    </source>
</evidence>
<feature type="domain" description="PAZ" evidence="19">
    <location>
        <begin position="822"/>
        <end position="940"/>
    </location>
</feature>
<evidence type="ECO:0000256" key="5">
    <source>
        <dbReference type="ARBA" id="ARBA00022737"/>
    </source>
</evidence>
<accession>A0AAU9W3Y6</accession>
<dbReference type="FunFam" id="1.10.1520.10:FF:000005">
    <property type="entry name" value="Putative endoribonuclease dicer"/>
    <property type="match status" value="1"/>
</dbReference>
<dbReference type="PROSITE" id="PS50137">
    <property type="entry name" value="DS_RBD"/>
    <property type="match status" value="1"/>
</dbReference>
<dbReference type="Pfam" id="PF20931">
    <property type="entry name" value="Dicer_platform"/>
    <property type="match status" value="1"/>
</dbReference>
<comment type="cofactor">
    <cofactor evidence="2">
        <name>Mg(2+)</name>
        <dbReference type="ChEBI" id="CHEBI:18420"/>
    </cofactor>
</comment>
<evidence type="ECO:0000256" key="14">
    <source>
        <dbReference type="ARBA" id="ARBA00035116"/>
    </source>
</evidence>
<dbReference type="GO" id="GO:0004386">
    <property type="term" value="F:helicase activity"/>
    <property type="evidence" value="ECO:0007669"/>
    <property type="project" value="UniProtKB-KW"/>
</dbReference>
<feature type="compositionally biased region" description="Basic residues" evidence="16">
    <location>
        <begin position="667"/>
        <end position="678"/>
    </location>
</feature>
<dbReference type="GO" id="GO:0003677">
    <property type="term" value="F:DNA binding"/>
    <property type="evidence" value="ECO:0007669"/>
    <property type="project" value="InterPro"/>
</dbReference>
<dbReference type="PROSITE" id="PS50142">
    <property type="entry name" value="RNASE_3_2"/>
    <property type="match status" value="2"/>
</dbReference>
<dbReference type="Gene3D" id="3.40.50.300">
    <property type="entry name" value="P-loop containing nucleotide triphosphate hydrolases"/>
    <property type="match status" value="2"/>
</dbReference>
<evidence type="ECO:0000256" key="4">
    <source>
        <dbReference type="ARBA" id="ARBA00022723"/>
    </source>
</evidence>
<dbReference type="Pfam" id="PF20930">
    <property type="entry name" value="Dicer_PBD"/>
    <property type="match status" value="1"/>
</dbReference>
<feature type="non-terminal residue" evidence="23">
    <location>
        <position position="1504"/>
    </location>
</feature>
<name>A0AAU9W3Y6_9CNID</name>
<dbReference type="InterPro" id="IPR014720">
    <property type="entry name" value="dsRBD_dom"/>
</dbReference>
<dbReference type="SMART" id="SM00949">
    <property type="entry name" value="PAZ"/>
    <property type="match status" value="1"/>
</dbReference>
<dbReference type="InterPro" id="IPR006935">
    <property type="entry name" value="Helicase/UvrB_N"/>
</dbReference>
<dbReference type="PROSITE" id="PS50821">
    <property type="entry name" value="PAZ"/>
    <property type="match status" value="1"/>
</dbReference>
<dbReference type="InterPro" id="IPR005034">
    <property type="entry name" value="Dicer_dimerisation"/>
</dbReference>
<dbReference type="GO" id="GO:0046872">
    <property type="term" value="F:metal ion binding"/>
    <property type="evidence" value="ECO:0007669"/>
    <property type="project" value="UniProtKB-KW"/>
</dbReference>
<protein>
    <recommendedName>
        <fullName evidence="25">Dicer-like protein 1</fullName>
    </recommendedName>
</protein>
<keyword evidence="4" id="KW-0479">Metal-binding</keyword>
<dbReference type="Pfam" id="PF02170">
    <property type="entry name" value="PAZ"/>
    <property type="match status" value="1"/>
</dbReference>
<keyword evidence="24" id="KW-1185">Reference proteome</keyword>
<evidence type="ECO:0000256" key="2">
    <source>
        <dbReference type="ARBA" id="ARBA00001946"/>
    </source>
</evidence>
<evidence type="ECO:0000256" key="3">
    <source>
        <dbReference type="ARBA" id="ARBA00022722"/>
    </source>
</evidence>
<dbReference type="InterPro" id="IPR048512">
    <property type="entry name" value="Dicer_platform"/>
</dbReference>
<dbReference type="Gene3D" id="1.10.1520.10">
    <property type="entry name" value="Ribonuclease III domain"/>
    <property type="match status" value="2"/>
</dbReference>
<feature type="domain" description="Helicase C-terminal" evidence="21">
    <location>
        <begin position="344"/>
        <end position="533"/>
    </location>
</feature>
<dbReference type="GO" id="GO:0030422">
    <property type="term" value="P:siRNA processing"/>
    <property type="evidence" value="ECO:0007669"/>
    <property type="project" value="InterPro"/>
</dbReference>
<keyword evidence="3" id="KW-0540">Nuclease</keyword>
<feature type="region of interest" description="Disordered" evidence="16">
    <location>
        <begin position="648"/>
        <end position="678"/>
    </location>
</feature>
<dbReference type="GO" id="GO:0005737">
    <property type="term" value="C:cytoplasm"/>
    <property type="evidence" value="ECO:0007669"/>
    <property type="project" value="TreeGrafter"/>
</dbReference>
<dbReference type="SMART" id="SM00490">
    <property type="entry name" value="HELICc"/>
    <property type="match status" value="1"/>
</dbReference>
<dbReference type="CDD" id="cd18802">
    <property type="entry name" value="SF2_C_dicer"/>
    <property type="match status" value="1"/>
</dbReference>
<dbReference type="Pfam" id="PF00636">
    <property type="entry name" value="Ribonuclease_3"/>
    <property type="match status" value="2"/>
</dbReference>
<evidence type="ECO:0000256" key="10">
    <source>
        <dbReference type="ARBA" id="ARBA00022842"/>
    </source>
</evidence>
<keyword evidence="7" id="KW-0378">Hydrolase</keyword>
<dbReference type="Gene3D" id="3.30.160.20">
    <property type="match status" value="1"/>
</dbReference>
<evidence type="ECO:0000256" key="15">
    <source>
        <dbReference type="PROSITE-ProRule" id="PRU00657"/>
    </source>
</evidence>
<evidence type="ECO:0000256" key="7">
    <source>
        <dbReference type="ARBA" id="ARBA00022801"/>
    </source>
</evidence>
<dbReference type="CDD" id="cd18034">
    <property type="entry name" value="DEXHc_dicer"/>
    <property type="match status" value="1"/>
</dbReference>
<feature type="domain" description="DRBM" evidence="17">
    <location>
        <begin position="1472"/>
        <end position="1495"/>
    </location>
</feature>
<evidence type="ECO:0000256" key="1">
    <source>
        <dbReference type="ARBA" id="ARBA00001936"/>
    </source>
</evidence>
<dbReference type="PROSITE" id="PS51327">
    <property type="entry name" value="DICER_DSRBF"/>
    <property type="match status" value="1"/>
</dbReference>
<evidence type="ECO:0000256" key="12">
    <source>
        <dbReference type="ARBA" id="ARBA00023158"/>
    </source>
</evidence>
<dbReference type="PROSITE" id="PS00517">
    <property type="entry name" value="RNASE_3_1"/>
    <property type="match status" value="1"/>
</dbReference>
<organism evidence="23 24">
    <name type="scientific">Pocillopora meandrina</name>
    <dbReference type="NCBI Taxonomy" id="46732"/>
    <lineage>
        <taxon>Eukaryota</taxon>
        <taxon>Metazoa</taxon>
        <taxon>Cnidaria</taxon>
        <taxon>Anthozoa</taxon>
        <taxon>Hexacorallia</taxon>
        <taxon>Scleractinia</taxon>
        <taxon>Astrocoeniina</taxon>
        <taxon>Pocilloporidae</taxon>
        <taxon>Pocillopora</taxon>
    </lineage>
</organism>
<feature type="domain" description="Dicer dsRNA-binding fold" evidence="22">
    <location>
        <begin position="559"/>
        <end position="651"/>
    </location>
</feature>
<keyword evidence="10" id="KW-0460">Magnesium</keyword>
<feature type="domain" description="RNase III" evidence="18">
    <location>
        <begin position="1009"/>
        <end position="1180"/>
    </location>
</feature>
<dbReference type="SMART" id="SM00535">
    <property type="entry name" value="RIBOc"/>
    <property type="match status" value="2"/>
</dbReference>
<dbReference type="PROSITE" id="PS51194">
    <property type="entry name" value="HELICASE_CTER"/>
    <property type="match status" value="1"/>
</dbReference>
<evidence type="ECO:0000259" key="18">
    <source>
        <dbReference type="PROSITE" id="PS50142"/>
    </source>
</evidence>
<dbReference type="PANTHER" id="PTHR14950:SF37">
    <property type="entry name" value="ENDORIBONUCLEASE DICER"/>
    <property type="match status" value="1"/>
</dbReference>
<dbReference type="InterPro" id="IPR003100">
    <property type="entry name" value="PAZ_dom"/>
</dbReference>
<dbReference type="InterPro" id="IPR027417">
    <property type="entry name" value="P-loop_NTPase"/>
</dbReference>
<dbReference type="PANTHER" id="PTHR14950">
    <property type="entry name" value="DICER-RELATED"/>
    <property type="match status" value="1"/>
</dbReference>
<dbReference type="GO" id="GO:0006309">
    <property type="term" value="P:apoptotic DNA fragmentation"/>
    <property type="evidence" value="ECO:0007669"/>
    <property type="project" value="TreeGrafter"/>
</dbReference>
<gene>
    <name evidence="23" type="ORF">PMEA_00031581</name>
</gene>
<evidence type="ECO:0000256" key="13">
    <source>
        <dbReference type="ARBA" id="ARBA00023211"/>
    </source>
</evidence>
<dbReference type="Proteomes" id="UP001159428">
    <property type="component" value="Unassembled WGS sequence"/>
</dbReference>
<dbReference type="Pfam" id="PF20932">
    <property type="entry name" value="Dicer_dsRBD"/>
    <property type="match status" value="1"/>
</dbReference>
<dbReference type="GO" id="GO:0004525">
    <property type="term" value="F:ribonuclease III activity"/>
    <property type="evidence" value="ECO:0007669"/>
    <property type="project" value="InterPro"/>
</dbReference>
<dbReference type="PROSITE" id="PS51192">
    <property type="entry name" value="HELICASE_ATP_BIND_1"/>
    <property type="match status" value="1"/>
</dbReference>
<dbReference type="InterPro" id="IPR001650">
    <property type="entry name" value="Helicase_C-like"/>
</dbReference>
<dbReference type="FunFam" id="3.40.50.300:FF:000628">
    <property type="entry name" value="Endoribonuclease Dicer"/>
    <property type="match status" value="1"/>
</dbReference>
<dbReference type="InterPro" id="IPR048513">
    <property type="entry name" value="Dicer_PBD"/>
</dbReference>
<sequence length="1504" mass="170680">MEKASESKTGGETVENFSARPYQVELLERAKERNTIVCLGTGTGKTFISVMLIKELAHEVRGNYKDGGRRTFFLVNTVPLASQQAKAIAKHTDLKVRHYVGEMGVDFWKKPTWENEFNKFNVLVMTAQIFLNLLSHSYILLSQVNLLIFDECHHAKKNHHYRQIMQCFSNCPQHPLPKVMGLTASIVNGKVKPYKIESEIQALERTLRSTCETSQDDDVEKYAAKPKELVLVYPSQSTDENVNILIKKLSDVLTKGIDLLCNPRVSSCDEHAHRNAKLALMECKETLDELGPWAAFKVAEYLIEDLDRACECSANQLRQLRRTYCNFTENDGSEDSEHCYFMPKLEKLLSVFREFANSQHEASEEEKTLCAIVFVERRYTALILSKQLNMAAKLDQELSFIKSNFVIGHGTGAKVNYSSNAEMNFKKQEEVLRKFRNDKKRHEFNVLIATSVVEEGLDIPKCNVVCRFDFPKNYRSYVQSKGRARAKGSRYYMLVDEKEQVEKENELEMLRAIEKTLLERCHDRLQPSVEECNESVDTDFLLPYIPVNGKGARVTMSSSVSLLSKYCSKLPGDRFTQPRPVYKVEEIRKDGYKCKLTLPTNCPLREDIIGEPMPSKNQAKMAAALKACELLHKIGELDDDLLPKQTLSDEESGLEEEEEAAAEPGGKKPKAGTKKRRRQYVRKVPEVFVSSLVQDGQDGQPQFLTTITIQVTKLTRPQEFVVSERLFLDETCTFGMLTTKRVPCIRSFKLYPNYGEVTVSFQCHRSPLRVNITKQDLDILREFHLFLFSHVLRSPVEFTPGSVDGYFIVMLKASGRSIDFDCMREELSRAPKQSRGNLPIVVDAVVTKNYVESPQKYAVLNVCDDLTPISPFPEMLHGDTYEEYFRRKYGERGRISNRNQPLVEVKELSSRVNFLVDRKLGTKNKRDAICLVPELCDHIPIRASLLSVSQILPSVLQRVTSLLLVADLKAMVAGVRDTTDESSLPPIGAEESSREAPTEVEDDALFSDIRSMFRYTPPSANHPDSSLVLQAITTTHSGDAFNLERLEMLGDSFLKLAVSIHLFCAYSDKDEGKMTRRRTNQISNLALYRAAAKKSLGEYLQNTQLARDVWCPTGCQFGDVPPNRTTGSPPMEVDSWDTVEAMEVDETSEMRQKCNTQKIADKSIADSIEGLIGAYLISCGYLGALRFMKFLGLKVLPEVDVKVDIDPRAENSKSGCYARFWPDQTKITAAQDKGDMVFRLTSGLENFENESISYNFQHKLYLVEALTHASYHENHVTPSYERLEFLGDALLDFLVTQHLYFRHVNLSPGELTDIRQALVNNNIFATLAVKHSYHKYLKHMSPKWFQTVKNFVDRVEDEAEERKNNRLQTVTADPFIIVSEEEEGIEAPKVLGDIFESVAGAIFLDSGMDLTKTWGVYYRMMKPYIDHYSVNIPRNPIRLVYEEDGKADFGKAETLDDGKIQLTLRVYWGEYTGKGPNKKIAKAIAAKLAIEGLKKKSSEENAAV</sequence>
<evidence type="ECO:0000259" key="21">
    <source>
        <dbReference type="PROSITE" id="PS51194"/>
    </source>
</evidence>
<dbReference type="CDD" id="cd00593">
    <property type="entry name" value="RIBOc"/>
    <property type="match status" value="2"/>
</dbReference>
<dbReference type="InterPro" id="IPR000999">
    <property type="entry name" value="RNase_III_dom"/>
</dbReference>
<keyword evidence="5" id="KW-0677">Repeat</keyword>
<feature type="compositionally biased region" description="Acidic residues" evidence="16">
    <location>
        <begin position="648"/>
        <end position="661"/>
    </location>
</feature>
<dbReference type="EMBL" id="CALNXJ010000007">
    <property type="protein sequence ID" value="CAH3043502.1"/>
    <property type="molecule type" value="Genomic_DNA"/>
</dbReference>
<evidence type="ECO:0000313" key="23">
    <source>
        <dbReference type="EMBL" id="CAH3043502.1"/>
    </source>
</evidence>
<evidence type="ECO:0000256" key="11">
    <source>
        <dbReference type="ARBA" id="ARBA00022884"/>
    </source>
</evidence>
<keyword evidence="9" id="KW-0067">ATP-binding</keyword>
<dbReference type="InterPro" id="IPR038248">
    <property type="entry name" value="Dicer_dimer_sf"/>
</dbReference>
<dbReference type="SMART" id="SM00487">
    <property type="entry name" value="DEXDc"/>
    <property type="match status" value="1"/>
</dbReference>
<dbReference type="GO" id="GO:0031054">
    <property type="term" value="P:pre-miRNA processing"/>
    <property type="evidence" value="ECO:0007669"/>
    <property type="project" value="InterPro"/>
</dbReference>
<dbReference type="Pfam" id="PF00271">
    <property type="entry name" value="Helicase_C"/>
    <property type="match status" value="1"/>
</dbReference>
<keyword evidence="6" id="KW-0547">Nucleotide-binding</keyword>
<feature type="domain" description="RNase III" evidence="18">
    <location>
        <begin position="1250"/>
        <end position="1407"/>
    </location>
</feature>
<dbReference type="InterPro" id="IPR014001">
    <property type="entry name" value="Helicase_ATP-bd"/>
</dbReference>
<proteinExistence type="inferred from homology"/>
<dbReference type="SUPFAM" id="SSF69065">
    <property type="entry name" value="RNase III domain-like"/>
    <property type="match status" value="2"/>
</dbReference>
<evidence type="ECO:0000256" key="6">
    <source>
        <dbReference type="ARBA" id="ARBA00022741"/>
    </source>
</evidence>
<feature type="domain" description="Helicase ATP-binding" evidence="20">
    <location>
        <begin position="26"/>
        <end position="204"/>
    </location>
</feature>
<dbReference type="Gene3D" id="2.170.260.10">
    <property type="entry name" value="paz domain"/>
    <property type="match status" value="1"/>
</dbReference>
<dbReference type="Gene3D" id="3.30.160.380">
    <property type="entry name" value="Dicer dimerisation domain"/>
    <property type="match status" value="1"/>
</dbReference>